<dbReference type="PANTHER" id="PTHR24186">
    <property type="entry name" value="PROTEIN PHOSPHATASE 1 REGULATORY SUBUNIT"/>
    <property type="match status" value="1"/>
</dbReference>
<comment type="caution">
    <text evidence="11">The sequence shown here is derived from an EMBL/GenBank/DDBJ whole genome shotgun (WGS) entry which is preliminary data.</text>
</comment>
<name>A0AAD8HRA7_9APIA</name>
<evidence type="ECO:0000256" key="8">
    <source>
        <dbReference type="SAM" id="MobiDB-lite"/>
    </source>
</evidence>
<accession>A0AAD8HRA7</accession>
<dbReference type="Gene3D" id="1.25.40.20">
    <property type="entry name" value="Ankyrin repeat-containing domain"/>
    <property type="match status" value="4"/>
</dbReference>
<evidence type="ECO:0000313" key="12">
    <source>
        <dbReference type="Proteomes" id="UP001237642"/>
    </source>
</evidence>
<sequence length="973" mass="108013">MGRVDLRIEHLRRSRLESSRLERNRRMRQIKTTATQKAPSATPSATPSLPQIMRVNVDPSNTNVGTQQTMYIELWEAAKNGDVENFLKCLEEFTEEKNIPLTTILSQLTFPQKDTFLHVAASFGHEDFSGFIADHFRDLITCKNLKGDSALHLAARGGHLGVVKVISNCQKSLYSDFNRDDGLLLTDEERMKLLEKGLEERVAENDEGSTPLHEALLNDHMEIVDYLIKGNVEAAYHVNKEGKSPLYMAVEAGNTDLVKYILNGRSEYMHLLDEQLTRGKSLLHAAVMTRNIAVLQMVTEKKHMLIRLGPVDFASLIDIASSIGYLEGVTFLQDELNKKTGDHDNGPKHRSKPHPMNLALYLAAKKGNIDGFIDACTPRSSVRNQITPLKNTVLHVAASFGNKDLVGYIVHNFVSLLSKRNHRGDTALHAAAIAGQLGVVDVLVKFQIESKSSPLNVDQKRNNETVVGKLEDRVVINDDGNTPLHEALKNNHDTVAGYLIVAKIEDAFHVNKQGKSALYIAVEMEKINSVKTILSTMLSYPDQRILDEEITKGKSLIHATITARNTVLLKEIAKMKAAVIHAKNEYGQTPLHHAASINFLGGVEFLIDTFKMDIFEQDAYGFYPIHSASKNGHVGILEMLLQHCPDAREFVNEDNQNILHVAAKYGKDNVVRYILNTPDLGLLLNEKDENGDSPLHLATINWYPKVVSSLTWDKRVDLGLVNIEGLTALDAAEESMEATTSYRQRLTWMALKSAGTEKAKLQNKPKLKRLMSATKEQYNMDYGKERVNTLLLVSTLVATVTFAAGFTVPGGYRNSKPDEGMATLLRKLAFQVFVICDTIAVYSAIMVAVSLIWAQLGDLSLVLSALKLAIPLLGISLTMMSLAFMAGVYLVVSTLVWLANVVLILGTISLACLLALFIPLNLPYTSTFTILRYISYYPFCLLMLASGSYYDPDVEQNVEQNSIGSRSLSTDSF</sequence>
<evidence type="ECO:0000256" key="4">
    <source>
        <dbReference type="ARBA" id="ARBA00022989"/>
    </source>
</evidence>
<dbReference type="Pfam" id="PF12796">
    <property type="entry name" value="Ank_2"/>
    <property type="match status" value="5"/>
</dbReference>
<evidence type="ECO:0000256" key="6">
    <source>
        <dbReference type="ARBA" id="ARBA00023136"/>
    </source>
</evidence>
<feature type="transmembrane region" description="Helical" evidence="9">
    <location>
        <begin position="828"/>
        <end position="856"/>
    </location>
</feature>
<dbReference type="Pfam" id="PF13962">
    <property type="entry name" value="PGG"/>
    <property type="match status" value="1"/>
</dbReference>
<feature type="transmembrane region" description="Helical" evidence="9">
    <location>
        <begin position="897"/>
        <end position="918"/>
    </location>
</feature>
<dbReference type="Pfam" id="PF13606">
    <property type="entry name" value="Ank_3"/>
    <property type="match status" value="1"/>
</dbReference>
<feature type="domain" description="PGG" evidence="10">
    <location>
        <begin position="784"/>
        <end position="891"/>
    </location>
</feature>
<reference evidence="11" key="2">
    <citation type="submission" date="2023-05" db="EMBL/GenBank/DDBJ databases">
        <authorList>
            <person name="Schelkunov M.I."/>
        </authorList>
    </citation>
    <scope>NUCLEOTIDE SEQUENCE</scope>
    <source>
        <strain evidence="11">Hsosn_3</strain>
        <tissue evidence="11">Leaf</tissue>
    </source>
</reference>
<dbReference type="AlphaFoldDB" id="A0AAD8HRA7"/>
<dbReference type="Proteomes" id="UP001237642">
    <property type="component" value="Unassembled WGS sequence"/>
</dbReference>
<keyword evidence="12" id="KW-1185">Reference proteome</keyword>
<feature type="region of interest" description="Disordered" evidence="8">
    <location>
        <begin position="23"/>
        <end position="48"/>
    </location>
</feature>
<gene>
    <name evidence="11" type="ORF">POM88_037858</name>
</gene>
<dbReference type="InterPro" id="IPR036770">
    <property type="entry name" value="Ankyrin_rpt-contain_sf"/>
</dbReference>
<evidence type="ECO:0000256" key="3">
    <source>
        <dbReference type="ARBA" id="ARBA00022737"/>
    </source>
</evidence>
<evidence type="ECO:0000313" key="11">
    <source>
        <dbReference type="EMBL" id="KAK1371766.1"/>
    </source>
</evidence>
<evidence type="ECO:0000256" key="7">
    <source>
        <dbReference type="PROSITE-ProRule" id="PRU00023"/>
    </source>
</evidence>
<keyword evidence="3" id="KW-0677">Repeat</keyword>
<protein>
    <submittedName>
        <fullName evidence="11">PGG domain-containing protein</fullName>
    </submittedName>
</protein>
<reference evidence="11" key="1">
    <citation type="submission" date="2023-02" db="EMBL/GenBank/DDBJ databases">
        <title>Genome of toxic invasive species Heracleum sosnowskyi carries increased number of genes despite the absence of recent whole-genome duplications.</title>
        <authorList>
            <person name="Schelkunov M."/>
            <person name="Shtratnikova V."/>
            <person name="Makarenko M."/>
            <person name="Klepikova A."/>
            <person name="Omelchenko D."/>
            <person name="Novikova G."/>
            <person name="Obukhova E."/>
            <person name="Bogdanov V."/>
            <person name="Penin A."/>
            <person name="Logacheva M."/>
        </authorList>
    </citation>
    <scope>NUCLEOTIDE SEQUENCE</scope>
    <source>
        <strain evidence="11">Hsosn_3</strain>
        <tissue evidence="11">Leaf</tissue>
    </source>
</reference>
<feature type="transmembrane region" description="Helical" evidence="9">
    <location>
        <begin position="868"/>
        <end position="891"/>
    </location>
</feature>
<dbReference type="EMBL" id="JAUIZM010000008">
    <property type="protein sequence ID" value="KAK1371766.1"/>
    <property type="molecule type" value="Genomic_DNA"/>
</dbReference>
<dbReference type="InterPro" id="IPR002110">
    <property type="entry name" value="Ankyrin_rpt"/>
</dbReference>
<dbReference type="SMART" id="SM00248">
    <property type="entry name" value="ANK"/>
    <property type="match status" value="13"/>
</dbReference>
<dbReference type="GO" id="GO:0005886">
    <property type="term" value="C:plasma membrane"/>
    <property type="evidence" value="ECO:0007669"/>
    <property type="project" value="TreeGrafter"/>
</dbReference>
<feature type="repeat" description="ANK" evidence="7">
    <location>
        <begin position="479"/>
        <end position="500"/>
    </location>
</feature>
<feature type="repeat" description="ANK" evidence="7">
    <location>
        <begin position="146"/>
        <end position="166"/>
    </location>
</feature>
<keyword evidence="6 9" id="KW-0472">Membrane</keyword>
<dbReference type="PROSITE" id="PS50297">
    <property type="entry name" value="ANK_REP_REGION"/>
    <property type="match status" value="5"/>
</dbReference>
<proteinExistence type="predicted"/>
<keyword evidence="5 7" id="KW-0040">ANK repeat</keyword>
<dbReference type="InterPro" id="IPR026961">
    <property type="entry name" value="PGG_dom"/>
</dbReference>
<feature type="transmembrane region" description="Helical" evidence="9">
    <location>
        <begin position="930"/>
        <end position="950"/>
    </location>
</feature>
<feature type="repeat" description="ANK" evidence="7">
    <location>
        <begin position="241"/>
        <end position="263"/>
    </location>
</feature>
<evidence type="ECO:0000256" key="2">
    <source>
        <dbReference type="ARBA" id="ARBA00022692"/>
    </source>
</evidence>
<keyword evidence="2 9" id="KW-0812">Transmembrane</keyword>
<organism evidence="11 12">
    <name type="scientific">Heracleum sosnowskyi</name>
    <dbReference type="NCBI Taxonomy" id="360622"/>
    <lineage>
        <taxon>Eukaryota</taxon>
        <taxon>Viridiplantae</taxon>
        <taxon>Streptophyta</taxon>
        <taxon>Embryophyta</taxon>
        <taxon>Tracheophyta</taxon>
        <taxon>Spermatophyta</taxon>
        <taxon>Magnoliopsida</taxon>
        <taxon>eudicotyledons</taxon>
        <taxon>Gunneridae</taxon>
        <taxon>Pentapetalae</taxon>
        <taxon>asterids</taxon>
        <taxon>campanulids</taxon>
        <taxon>Apiales</taxon>
        <taxon>Apiaceae</taxon>
        <taxon>Apioideae</taxon>
        <taxon>apioid superclade</taxon>
        <taxon>Tordylieae</taxon>
        <taxon>Tordyliinae</taxon>
        <taxon>Heracleum</taxon>
    </lineage>
</organism>
<keyword evidence="4 9" id="KW-1133">Transmembrane helix</keyword>
<evidence type="ECO:0000259" key="10">
    <source>
        <dbReference type="Pfam" id="PF13962"/>
    </source>
</evidence>
<evidence type="ECO:0000256" key="5">
    <source>
        <dbReference type="ARBA" id="ARBA00023043"/>
    </source>
</evidence>
<dbReference type="PANTHER" id="PTHR24186:SF46">
    <property type="entry name" value="PROTEIN ACCELERATED CELL DEATH 6-LIKE"/>
    <property type="match status" value="1"/>
</dbReference>
<evidence type="ECO:0000256" key="1">
    <source>
        <dbReference type="ARBA" id="ARBA00004141"/>
    </source>
</evidence>
<feature type="compositionally biased region" description="Low complexity" evidence="8">
    <location>
        <begin position="31"/>
        <end position="48"/>
    </location>
</feature>
<dbReference type="PROSITE" id="PS50088">
    <property type="entry name" value="ANK_REPEAT"/>
    <property type="match status" value="5"/>
</dbReference>
<feature type="repeat" description="ANK" evidence="7">
    <location>
        <begin position="423"/>
        <end position="445"/>
    </location>
</feature>
<evidence type="ECO:0000256" key="9">
    <source>
        <dbReference type="SAM" id="Phobius"/>
    </source>
</evidence>
<dbReference type="SUPFAM" id="SSF48403">
    <property type="entry name" value="Ankyrin repeat"/>
    <property type="match status" value="2"/>
</dbReference>
<feature type="repeat" description="ANK" evidence="7">
    <location>
        <begin position="207"/>
        <end position="239"/>
    </location>
</feature>
<feature type="transmembrane region" description="Helical" evidence="9">
    <location>
        <begin position="789"/>
        <end position="808"/>
    </location>
</feature>
<comment type="subcellular location">
    <subcellularLocation>
        <location evidence="1">Membrane</location>
        <topology evidence="1">Multi-pass membrane protein</topology>
    </subcellularLocation>
</comment>